<keyword evidence="7" id="KW-0234">DNA repair</keyword>
<dbReference type="Pfam" id="PF00270">
    <property type="entry name" value="DEAD"/>
    <property type="match status" value="1"/>
</dbReference>
<evidence type="ECO:0000256" key="3">
    <source>
        <dbReference type="ARBA" id="ARBA00022801"/>
    </source>
</evidence>
<comment type="caution">
    <text evidence="10">The sequence shown here is derived from an EMBL/GenBank/DDBJ whole genome shotgun (WGS) entry which is preliminary data.</text>
</comment>
<dbReference type="InterPro" id="IPR012340">
    <property type="entry name" value="NA-bd_OB-fold"/>
</dbReference>
<dbReference type="InterPro" id="IPR027417">
    <property type="entry name" value="P-loop_NTPase"/>
</dbReference>
<dbReference type="GO" id="GO:0006281">
    <property type="term" value="P:DNA repair"/>
    <property type="evidence" value="ECO:0007669"/>
    <property type="project" value="UniProtKB-KW"/>
</dbReference>
<keyword evidence="5" id="KW-0067">ATP-binding</keyword>
<dbReference type="PANTHER" id="PTHR47964:SF1">
    <property type="entry name" value="ATP-DEPENDENT DNA HELICASE HOMOLOG RECG, CHLOROPLASTIC"/>
    <property type="match status" value="1"/>
</dbReference>
<dbReference type="EMBL" id="VMFD01000023">
    <property type="protein sequence ID" value="TSC65898.1"/>
    <property type="molecule type" value="Genomic_DNA"/>
</dbReference>
<dbReference type="Pfam" id="PF00271">
    <property type="entry name" value="Helicase_C"/>
    <property type="match status" value="1"/>
</dbReference>
<keyword evidence="2" id="KW-0227">DNA damage</keyword>
<dbReference type="SMART" id="SM00487">
    <property type="entry name" value="DEXDc"/>
    <property type="match status" value="1"/>
</dbReference>
<dbReference type="SMART" id="SM00490">
    <property type="entry name" value="HELICc"/>
    <property type="match status" value="1"/>
</dbReference>
<reference evidence="10 11" key="1">
    <citation type="submission" date="2017-08" db="EMBL/GenBank/DDBJ databases">
        <title>Mechanisms for carbon and nitrogen cycling indicate functional differentiation within the Candidate Phyla Radiation.</title>
        <authorList>
            <person name="Danczak R.E."/>
            <person name="Johnston M.D."/>
            <person name="Kenah C."/>
            <person name="Slattery M."/>
            <person name="Wrighton K.C."/>
            <person name="Wilkins M.J."/>
        </authorList>
    </citation>
    <scope>NUCLEOTIDE SEQUENCE [LARGE SCALE GENOMIC DNA]</scope>
    <source>
        <strain evidence="10">Gr01-1014_85</strain>
    </source>
</reference>
<dbReference type="AlphaFoldDB" id="A0A554JC77"/>
<evidence type="ECO:0000259" key="9">
    <source>
        <dbReference type="PROSITE" id="PS51194"/>
    </source>
</evidence>
<dbReference type="PROSITE" id="PS51194">
    <property type="entry name" value="HELICASE_CTER"/>
    <property type="match status" value="1"/>
</dbReference>
<gene>
    <name evidence="10" type="ORF">CEO22_307</name>
</gene>
<name>A0A554JC77_9BACT</name>
<dbReference type="GO" id="GO:0003678">
    <property type="term" value="F:DNA helicase activity"/>
    <property type="evidence" value="ECO:0007669"/>
    <property type="project" value="TreeGrafter"/>
</dbReference>
<dbReference type="InterPro" id="IPR047112">
    <property type="entry name" value="RecG/Mfd"/>
</dbReference>
<evidence type="ECO:0000256" key="6">
    <source>
        <dbReference type="ARBA" id="ARBA00023125"/>
    </source>
</evidence>
<dbReference type="GO" id="GO:0016787">
    <property type="term" value="F:hydrolase activity"/>
    <property type="evidence" value="ECO:0007669"/>
    <property type="project" value="UniProtKB-KW"/>
</dbReference>
<evidence type="ECO:0000313" key="11">
    <source>
        <dbReference type="Proteomes" id="UP000316253"/>
    </source>
</evidence>
<dbReference type="PANTHER" id="PTHR47964">
    <property type="entry name" value="ATP-DEPENDENT DNA HELICASE HOMOLOG RECG, CHLOROPLASTIC"/>
    <property type="match status" value="1"/>
</dbReference>
<dbReference type="InterPro" id="IPR033454">
    <property type="entry name" value="RecG_wedge"/>
</dbReference>
<accession>A0A554JC77</accession>
<dbReference type="InterPro" id="IPR001650">
    <property type="entry name" value="Helicase_C-like"/>
</dbReference>
<evidence type="ECO:0000313" key="10">
    <source>
        <dbReference type="EMBL" id="TSC65898.1"/>
    </source>
</evidence>
<feature type="domain" description="Helicase C-terminal" evidence="9">
    <location>
        <begin position="443"/>
        <end position="608"/>
    </location>
</feature>
<dbReference type="Proteomes" id="UP000316253">
    <property type="component" value="Unassembled WGS sequence"/>
</dbReference>
<evidence type="ECO:0000256" key="1">
    <source>
        <dbReference type="ARBA" id="ARBA00022741"/>
    </source>
</evidence>
<keyword evidence="1" id="KW-0547">Nucleotide-binding</keyword>
<dbReference type="SUPFAM" id="SSF52540">
    <property type="entry name" value="P-loop containing nucleoside triphosphate hydrolases"/>
    <property type="match status" value="1"/>
</dbReference>
<evidence type="ECO:0000256" key="4">
    <source>
        <dbReference type="ARBA" id="ARBA00022806"/>
    </source>
</evidence>
<dbReference type="InterPro" id="IPR014001">
    <property type="entry name" value="Helicase_ATP-bd"/>
</dbReference>
<dbReference type="SUPFAM" id="SSF50249">
    <property type="entry name" value="Nucleic acid-binding proteins"/>
    <property type="match status" value="1"/>
</dbReference>
<keyword evidence="3" id="KW-0378">Hydrolase</keyword>
<dbReference type="Pfam" id="PF17191">
    <property type="entry name" value="RecG_wedge"/>
    <property type="match status" value="1"/>
</dbReference>
<feature type="domain" description="Helicase ATP-binding" evidence="8">
    <location>
        <begin position="260"/>
        <end position="418"/>
    </location>
</feature>
<keyword evidence="4 10" id="KW-0347">Helicase</keyword>
<protein>
    <submittedName>
        <fullName evidence="10">ATP-dependent DNA helicase RecG</fullName>
    </submittedName>
</protein>
<dbReference type="GO" id="GO:0005524">
    <property type="term" value="F:ATP binding"/>
    <property type="evidence" value="ECO:0007669"/>
    <property type="project" value="UniProtKB-KW"/>
</dbReference>
<organism evidence="10 11">
    <name type="scientific">Candidatus Berkelbacteria bacterium Gr01-1014_85</name>
    <dbReference type="NCBI Taxonomy" id="2017150"/>
    <lineage>
        <taxon>Bacteria</taxon>
        <taxon>Candidatus Berkelbacteria</taxon>
    </lineage>
</organism>
<dbReference type="Gene3D" id="3.40.50.300">
    <property type="entry name" value="P-loop containing nucleotide triphosphate hydrolases"/>
    <property type="match status" value="2"/>
</dbReference>
<sequence>MSTELLALKGVGPKTLEALNRAGVQSLADLVALVPTRYLDYRHPVELDELTSDQDYQLIRARIHRVSLARIRGGRSLINLTIAPAKADSQTPIYQLQIWNQPYLIKQFVQNEVRLLACQLKLDPSQPAGFRLTNPRLVKQSEILPLYPRIYGLRSSLIRQLITQALAKLSISALPLHPQLMSDQTLWQTLHFPEELSTLKQAKQSLALNELIAIRLALSEQSRSALGYRLSSLAKSSIIPQLPFKLTSEQRRAVKEIQNELLLPAAMRRLLQGDVGTGKTIVATLVAEQLIKNGLTVAWLAPTTILAKQHWQTMQQLAPGLLTALMTGQTSSNTKTRKLLKKGGLIIGTQALFYRQKQLPELALIIIDEQHRFGVEQRAKLLQPNRLGLVPHLLTMTATPIPRTLALTLFESLKLSTLKAGPKHRLPIKTKALGKGQRALAWQLIQRCLDRDERVYLVAPWIDPFKGEVLDEDQAIDNLQDLLTEATSHLDEKAKISLSHGRLNEAEKQAALESFRSGKSNVLLATSLIEVGIDVPEASLMVIFSAESFGLATLHQLRGRVGRGALASHCLLLTNSDSPLVRQRLVALETLTDGQSIAELDLSLRGAGQLAGREQSGIVSLRFANWQDADQLLLAKEISQEIDYHQLDKTAWLRQLVDQQLTQHFE</sequence>
<evidence type="ECO:0000256" key="2">
    <source>
        <dbReference type="ARBA" id="ARBA00022763"/>
    </source>
</evidence>
<dbReference type="GO" id="GO:0003677">
    <property type="term" value="F:DNA binding"/>
    <property type="evidence" value="ECO:0007669"/>
    <property type="project" value="UniProtKB-KW"/>
</dbReference>
<dbReference type="InterPro" id="IPR011545">
    <property type="entry name" value="DEAD/DEAH_box_helicase_dom"/>
</dbReference>
<evidence type="ECO:0000259" key="8">
    <source>
        <dbReference type="PROSITE" id="PS51192"/>
    </source>
</evidence>
<keyword evidence="6" id="KW-0238">DNA-binding</keyword>
<evidence type="ECO:0000256" key="5">
    <source>
        <dbReference type="ARBA" id="ARBA00022840"/>
    </source>
</evidence>
<evidence type="ECO:0000256" key="7">
    <source>
        <dbReference type="ARBA" id="ARBA00023204"/>
    </source>
</evidence>
<dbReference type="PROSITE" id="PS51192">
    <property type="entry name" value="HELICASE_ATP_BIND_1"/>
    <property type="match status" value="1"/>
</dbReference>
<proteinExistence type="predicted"/>